<evidence type="ECO:0000256" key="1">
    <source>
        <dbReference type="SAM" id="Phobius"/>
    </source>
</evidence>
<sequence length="112" mass="13101">MKNTTSEDSSTVYNLVHNPLFWTSLAQCTITVFMLVIVVHVWVTTKKTTNVRLKNINWKIQLVEQRLRLQEPNVNLIERMAAQMNVTVEEVGEDSQTILNKIWDDRSKEKEK</sequence>
<keyword evidence="1" id="KW-0472">Membrane</keyword>
<name>A0A016TVH6_9BILA</name>
<keyword evidence="3" id="KW-1185">Reference proteome</keyword>
<dbReference type="OrthoDB" id="5819888at2759"/>
<comment type="caution">
    <text evidence="2">The sequence shown here is derived from an EMBL/GenBank/DDBJ whole genome shotgun (WGS) entry which is preliminary data.</text>
</comment>
<feature type="transmembrane region" description="Helical" evidence="1">
    <location>
        <begin position="20"/>
        <end position="43"/>
    </location>
</feature>
<proteinExistence type="predicted"/>
<accession>A0A016TVH6</accession>
<dbReference type="AlphaFoldDB" id="A0A016TVH6"/>
<evidence type="ECO:0000313" key="2">
    <source>
        <dbReference type="EMBL" id="EYC06622.1"/>
    </source>
</evidence>
<organism evidence="2 3">
    <name type="scientific">Ancylostoma ceylanicum</name>
    <dbReference type="NCBI Taxonomy" id="53326"/>
    <lineage>
        <taxon>Eukaryota</taxon>
        <taxon>Metazoa</taxon>
        <taxon>Ecdysozoa</taxon>
        <taxon>Nematoda</taxon>
        <taxon>Chromadorea</taxon>
        <taxon>Rhabditida</taxon>
        <taxon>Rhabditina</taxon>
        <taxon>Rhabditomorpha</taxon>
        <taxon>Strongyloidea</taxon>
        <taxon>Ancylostomatidae</taxon>
        <taxon>Ancylostomatinae</taxon>
        <taxon>Ancylostoma</taxon>
    </lineage>
</organism>
<evidence type="ECO:0000313" key="3">
    <source>
        <dbReference type="Proteomes" id="UP000024635"/>
    </source>
</evidence>
<protein>
    <submittedName>
        <fullName evidence="2">Uncharacterized protein</fullName>
    </submittedName>
</protein>
<keyword evidence="1" id="KW-0812">Transmembrane</keyword>
<keyword evidence="1" id="KW-1133">Transmembrane helix</keyword>
<gene>
    <name evidence="2" type="primary">Acey_s0074.g805</name>
    <name evidence="2" type="ORF">Y032_0074g805</name>
</gene>
<reference evidence="3" key="1">
    <citation type="journal article" date="2015" name="Nat. Genet.">
        <title>The genome and transcriptome of the zoonotic hookworm Ancylostoma ceylanicum identify infection-specific gene families.</title>
        <authorList>
            <person name="Schwarz E.M."/>
            <person name="Hu Y."/>
            <person name="Antoshechkin I."/>
            <person name="Miller M.M."/>
            <person name="Sternberg P.W."/>
            <person name="Aroian R.V."/>
        </authorList>
    </citation>
    <scope>NUCLEOTIDE SEQUENCE</scope>
    <source>
        <strain evidence="3">HY135</strain>
    </source>
</reference>
<dbReference type="Proteomes" id="UP000024635">
    <property type="component" value="Unassembled WGS sequence"/>
</dbReference>
<dbReference type="EMBL" id="JARK01001410">
    <property type="protein sequence ID" value="EYC06622.1"/>
    <property type="molecule type" value="Genomic_DNA"/>
</dbReference>